<proteinExistence type="predicted"/>
<dbReference type="EMBL" id="GEDV01000146">
    <property type="protein sequence ID" value="JAP88411.1"/>
    <property type="molecule type" value="Transcribed_RNA"/>
</dbReference>
<feature type="non-terminal residue" evidence="2">
    <location>
        <position position="266"/>
    </location>
</feature>
<dbReference type="Gene3D" id="2.40.128.20">
    <property type="match status" value="1"/>
</dbReference>
<feature type="non-terminal residue" evidence="2">
    <location>
        <position position="1"/>
    </location>
</feature>
<dbReference type="InterPro" id="IPR012674">
    <property type="entry name" value="Calycin"/>
</dbReference>
<organism evidence="2">
    <name type="scientific">Rhipicephalus appendiculatus</name>
    <name type="common">Brown ear tick</name>
    <dbReference type="NCBI Taxonomy" id="34631"/>
    <lineage>
        <taxon>Eukaryota</taxon>
        <taxon>Metazoa</taxon>
        <taxon>Ecdysozoa</taxon>
        <taxon>Arthropoda</taxon>
        <taxon>Chelicerata</taxon>
        <taxon>Arachnida</taxon>
        <taxon>Acari</taxon>
        <taxon>Parasitiformes</taxon>
        <taxon>Ixodida</taxon>
        <taxon>Ixodoidea</taxon>
        <taxon>Ixodidae</taxon>
        <taxon>Rhipicephalinae</taxon>
        <taxon>Rhipicephalus</taxon>
        <taxon>Rhipicephalus</taxon>
    </lineage>
</organism>
<evidence type="ECO:0000313" key="2">
    <source>
        <dbReference type="EMBL" id="JAP88411.1"/>
    </source>
</evidence>
<reference evidence="2" key="1">
    <citation type="journal article" date="2016" name="Ticks Tick Borne Dis.">
        <title>De novo assembly and annotation of the salivary gland transcriptome of Rhipicephalus appendiculatus male and female ticks during blood feeding.</title>
        <authorList>
            <person name="de Castro M.H."/>
            <person name="de Klerk D."/>
            <person name="Pienaar R."/>
            <person name="Latif A.A."/>
            <person name="Rees D.J."/>
            <person name="Mans B.J."/>
        </authorList>
    </citation>
    <scope>NUCLEOTIDE SEQUENCE</scope>
    <source>
        <tissue evidence="2">Salivary glands</tissue>
    </source>
</reference>
<keyword evidence="1" id="KW-1133">Transmembrane helix</keyword>
<protein>
    <submittedName>
        <fullName evidence="2">Lipocalin</fullName>
    </submittedName>
</protein>
<keyword evidence="1" id="KW-0472">Membrane</keyword>
<name>A0A131ZDU4_RHIAP</name>
<dbReference type="AlphaFoldDB" id="A0A131ZDU4"/>
<sequence>SSLLKAYTIVAQLQGSNPPLHQYKNEVFSMKKDATILAFVCIFITAPLGSDGWYFSKVTSDMTKFLNTSDPIWSYMTTSRRREYDCKVDVVDDMYNKDVLFRRFLGYRKFIVSEWVLFLEGRLYREKSRARADIKPYNAMKVSYRENGASLDKERLVYQSSDNMCGIVEVDDMVNDRQGITYELRVKNSSIEAANRTDCIGMYQKIVKKKAKVTYLPDCQDILIGMNNILPGGSPDNGAIGLIFYMRGKPPVSATTAHFNNRPRTA</sequence>
<evidence type="ECO:0000256" key="1">
    <source>
        <dbReference type="SAM" id="Phobius"/>
    </source>
</evidence>
<keyword evidence="1" id="KW-0812">Transmembrane</keyword>
<accession>A0A131ZDU4</accession>
<feature type="transmembrane region" description="Helical" evidence="1">
    <location>
        <begin position="34"/>
        <end position="55"/>
    </location>
</feature>